<dbReference type="InterPro" id="IPR009351">
    <property type="entry name" value="AlkZ-like"/>
</dbReference>
<dbReference type="RefSeq" id="WP_152231597.1">
    <property type="nucleotide sequence ID" value="NZ_BAAAOT010000009.1"/>
</dbReference>
<dbReference type="Proteomes" id="UP000429644">
    <property type="component" value="Unassembled WGS sequence"/>
</dbReference>
<gene>
    <name evidence="1" type="ORF">GB882_09570</name>
</gene>
<accession>A0A7J9UWB0</accession>
<comment type="caution">
    <text evidence="1">The sequence shown here is derived from an EMBL/GenBank/DDBJ whole genome shotgun (WGS) entry which is preliminary data.</text>
</comment>
<protein>
    <submittedName>
        <fullName evidence="1">Winged helix DNA-binding domain-containing protein</fullName>
    </submittedName>
</protein>
<dbReference type="GO" id="GO:0003677">
    <property type="term" value="F:DNA binding"/>
    <property type="evidence" value="ECO:0007669"/>
    <property type="project" value="UniProtKB-KW"/>
</dbReference>
<evidence type="ECO:0000313" key="1">
    <source>
        <dbReference type="EMBL" id="MPV88915.1"/>
    </source>
</evidence>
<dbReference type="EMBL" id="WHPD01002064">
    <property type="protein sequence ID" value="MPV88915.1"/>
    <property type="molecule type" value="Genomic_DNA"/>
</dbReference>
<name>A0A7J9UWB0_9MICO</name>
<dbReference type="OrthoDB" id="9148135at2"/>
<organism evidence="1 2">
    <name type="scientific">Georgenia ruanii</name>
    <dbReference type="NCBI Taxonomy" id="348442"/>
    <lineage>
        <taxon>Bacteria</taxon>
        <taxon>Bacillati</taxon>
        <taxon>Actinomycetota</taxon>
        <taxon>Actinomycetes</taxon>
        <taxon>Micrococcales</taxon>
        <taxon>Bogoriellaceae</taxon>
        <taxon>Georgenia</taxon>
    </lineage>
</organism>
<keyword evidence="2" id="KW-1185">Reference proteome</keyword>
<evidence type="ECO:0000313" key="2">
    <source>
        <dbReference type="Proteomes" id="UP000429644"/>
    </source>
</evidence>
<proteinExistence type="predicted"/>
<sequence length="359" mass="39086">MTTMTDVALLRLVAQRVAGPRFAGAGEAVRWLTAVQAQDYAGALAAVSLRTAGGDGIEAALDDGEVVRSWPMRGTLHLVPAEDLGWMLALTTDRLLAGAARRRAQLGIDDAMVDRAGELAHEALTGRSLSREELVAVWERAGLLGVPQRGYHLLWTLSQRGLTVFGPTTGGRQRLVLLEEWVPRPRRLEPEEALGEWALRYFRSHGPATRKDFQWWTKLTAREATVGMALARERLESVEVDGVEHLMDPSTPERLAAARRAARAVHLLPGFDELLLGYQDRRASLPPEFADRVVPGGNGMFRPMVVAGGTVVGTWRWTGRGDRRTIVAEPFTEFSARVAGAIPKLAAAYPAPRAAASAP</sequence>
<reference evidence="1 2" key="1">
    <citation type="submission" date="2019-10" db="EMBL/GenBank/DDBJ databases">
        <title>Georgenia wutianyii sp. nov. and Georgenia yuyongxinii sp. nov. isolated from plateau pika (Ochotona curzoniae) in the Qinghai-Tibet plateau of China.</title>
        <authorList>
            <person name="Tian Z."/>
        </authorList>
    </citation>
    <scope>NUCLEOTIDE SEQUENCE [LARGE SCALE GENOMIC DNA]</scope>
    <source>
        <strain evidence="1 2">JCM 15130</strain>
    </source>
</reference>
<dbReference type="PANTHER" id="PTHR38479">
    <property type="entry name" value="LMO0824 PROTEIN"/>
    <property type="match status" value="1"/>
</dbReference>
<dbReference type="AlphaFoldDB" id="A0A7J9UWB0"/>
<dbReference type="Pfam" id="PF06224">
    <property type="entry name" value="AlkZ-like"/>
    <property type="match status" value="1"/>
</dbReference>
<keyword evidence="1" id="KW-0238">DNA-binding</keyword>
<dbReference type="PANTHER" id="PTHR38479:SF2">
    <property type="entry name" value="WINGED HELIX DNA-BINDING DOMAIN-CONTAINING PROTEIN"/>
    <property type="match status" value="1"/>
</dbReference>